<dbReference type="EMBL" id="CP054929">
    <property type="protein sequence ID" value="QKW54859.1"/>
    <property type="molecule type" value="Genomic_DNA"/>
</dbReference>
<dbReference type="PANTHER" id="PTHR40446:SF2">
    <property type="entry name" value="N-ACETYLGLUCOSAMINE-1-PHOSPHODIESTER ALPHA-N-ACETYLGLUCOSAMINIDASE"/>
    <property type="match status" value="1"/>
</dbReference>
<dbReference type="Proteomes" id="UP000509303">
    <property type="component" value="Chromosome"/>
</dbReference>
<gene>
    <name evidence="3" type="ORF">HUT08_29290</name>
</gene>
<accession>A0A7H8NJX2</accession>
<keyword evidence="4" id="KW-1185">Reference proteome</keyword>
<evidence type="ECO:0000256" key="1">
    <source>
        <dbReference type="SAM" id="SignalP"/>
    </source>
</evidence>
<evidence type="ECO:0000313" key="4">
    <source>
        <dbReference type="Proteomes" id="UP000509303"/>
    </source>
</evidence>
<evidence type="ECO:0000259" key="2">
    <source>
        <dbReference type="Pfam" id="PF09992"/>
    </source>
</evidence>
<dbReference type="AlphaFoldDB" id="A0A7H8NJX2"/>
<proteinExistence type="predicted"/>
<sequence>MAAVLAAALVAPGATAQGAAASHRAASGVPTAEAARAGGWGGVPKPVAGWDRDRLAPGVDLYQGVIAGKPGADHWTVTVRGAGGAHLLSEPAADTLAGQLRAAGFEPRAERVTWPRGADRAGLLGVRTRVGTFGGQNQADARRKALAAAGFDAVSEWTGGDGAPGTGLAQVKVAVIDPARFGGKLSGTYGTHVAGRENVSDMAARSRALLAVNAGFFVMESRDGVPGAAAGIAAYDGELQSAATNGRVAMVLRGDGLRPEFRHLSTRLRVHAGNASAVVDGVNRVPGTIRNCGGTGGDLPTERPLHDVTCTDPDEIVRFTDELGAPTPAGEGAEAVLDRSGRVLELRPRGGAVPAGGSVLAGIGEGERWLREHAAVGQRLTVRENILDEHGRRVRLGSRDDIVSGGPRLVRDGRVAVDFAADGIDRPGEPSFAYSWGLKRNPRTAVGVDARGRLIVVTTAGRQPGYSDGLGLHETAQLMRSLGARQAMNLDGGGSSAMAVNGKLITMPSDASGERAVGDALVLTR</sequence>
<evidence type="ECO:0000313" key="3">
    <source>
        <dbReference type="EMBL" id="QKW54859.1"/>
    </source>
</evidence>
<keyword evidence="1" id="KW-0732">Signal</keyword>
<dbReference type="GO" id="GO:0016798">
    <property type="term" value="F:hydrolase activity, acting on glycosyl bonds"/>
    <property type="evidence" value="ECO:0007669"/>
    <property type="project" value="UniProtKB-KW"/>
</dbReference>
<dbReference type="Pfam" id="PF09992">
    <property type="entry name" value="NAGPA"/>
    <property type="match status" value="1"/>
</dbReference>
<name>A0A7H8NJX2_9ACTN</name>
<keyword evidence="3" id="KW-0326">Glycosidase</keyword>
<dbReference type="InterPro" id="IPR018711">
    <property type="entry name" value="NAGPA"/>
</dbReference>
<reference evidence="3 4" key="1">
    <citation type="submission" date="2020-06" db="EMBL/GenBank/DDBJ databases">
        <title>Genome mining for natural products.</title>
        <authorList>
            <person name="Zhang B."/>
            <person name="Shi J."/>
            <person name="Ge H."/>
        </authorList>
    </citation>
    <scope>NUCLEOTIDE SEQUENCE [LARGE SCALE GENOMIC DNA]</scope>
    <source>
        <strain evidence="3 4">NA00687</strain>
    </source>
</reference>
<feature type="domain" description="Phosphodiester glycosidase" evidence="2">
    <location>
        <begin position="351"/>
        <end position="523"/>
    </location>
</feature>
<dbReference type="PANTHER" id="PTHR40446">
    <property type="entry name" value="N-ACETYLGLUCOSAMINE-1-PHOSPHODIESTER ALPHA-N-ACETYLGLUCOSAMINIDASE"/>
    <property type="match status" value="1"/>
</dbReference>
<keyword evidence="3" id="KW-0378">Hydrolase</keyword>
<organism evidence="3 4">
    <name type="scientific">Streptomyces buecherae</name>
    <dbReference type="NCBI Taxonomy" id="2763006"/>
    <lineage>
        <taxon>Bacteria</taxon>
        <taxon>Bacillati</taxon>
        <taxon>Actinomycetota</taxon>
        <taxon>Actinomycetes</taxon>
        <taxon>Kitasatosporales</taxon>
        <taxon>Streptomycetaceae</taxon>
        <taxon>Streptomyces</taxon>
    </lineage>
</organism>
<feature type="chain" id="PRO_5039633593" evidence="1">
    <location>
        <begin position="17"/>
        <end position="525"/>
    </location>
</feature>
<feature type="signal peptide" evidence="1">
    <location>
        <begin position="1"/>
        <end position="16"/>
    </location>
</feature>
<protein>
    <submittedName>
        <fullName evidence="3">Phosphodiester glycosidase family protein</fullName>
    </submittedName>
</protein>